<dbReference type="STRING" id="223786.SAMN05216234_13430"/>
<keyword evidence="2" id="KW-0732">Signal</keyword>
<feature type="transmembrane region" description="Helical" evidence="1">
    <location>
        <begin position="176"/>
        <end position="196"/>
    </location>
</feature>
<feature type="transmembrane region" description="Helical" evidence="1">
    <location>
        <begin position="232"/>
        <end position="251"/>
    </location>
</feature>
<feature type="transmembrane region" description="Helical" evidence="1">
    <location>
        <begin position="203"/>
        <end position="226"/>
    </location>
</feature>
<proteinExistence type="predicted"/>
<evidence type="ECO:0000259" key="4">
    <source>
        <dbReference type="Pfam" id="PF07696"/>
    </source>
</evidence>
<name>A0A1I5SK41_9BACT</name>
<dbReference type="Pfam" id="PF07696">
    <property type="entry name" value="7TMR-DISMED2"/>
    <property type="match status" value="1"/>
</dbReference>
<reference evidence="5 6" key="1">
    <citation type="submission" date="2016-10" db="EMBL/GenBank/DDBJ databases">
        <authorList>
            <person name="de Groot N.N."/>
        </authorList>
    </citation>
    <scope>NUCLEOTIDE SEQUENCE [LARGE SCALE GENOMIC DNA]</scope>
    <source>
        <strain evidence="5 6">EP1-55-1</strain>
    </source>
</reference>
<evidence type="ECO:0000256" key="1">
    <source>
        <dbReference type="SAM" id="Phobius"/>
    </source>
</evidence>
<evidence type="ECO:0000256" key="2">
    <source>
        <dbReference type="SAM" id="SignalP"/>
    </source>
</evidence>
<dbReference type="Proteomes" id="UP000199227">
    <property type="component" value="Unassembled WGS sequence"/>
</dbReference>
<dbReference type="AlphaFoldDB" id="A0A1I5SK41"/>
<keyword evidence="1" id="KW-0812">Transmembrane</keyword>
<keyword evidence="1" id="KW-1133">Transmembrane helix</keyword>
<gene>
    <name evidence="5" type="ORF">SAMN05216234_13430</name>
</gene>
<feature type="domain" description="7TM-DISM receptor extracellular" evidence="3">
    <location>
        <begin position="175"/>
        <end position="251"/>
    </location>
</feature>
<evidence type="ECO:0000313" key="6">
    <source>
        <dbReference type="Proteomes" id="UP000199227"/>
    </source>
</evidence>
<feature type="signal peptide" evidence="2">
    <location>
        <begin position="1"/>
        <end position="18"/>
    </location>
</feature>
<keyword evidence="6" id="KW-1185">Reference proteome</keyword>
<dbReference type="OrthoDB" id="5342753at2"/>
<dbReference type="EMBL" id="FOXB01000034">
    <property type="protein sequence ID" value="SFP71073.1"/>
    <property type="molecule type" value="Genomic_DNA"/>
</dbReference>
<organism evidence="5 6">
    <name type="scientific">Hydrogenimonas thermophila</name>
    <dbReference type="NCBI Taxonomy" id="223786"/>
    <lineage>
        <taxon>Bacteria</taxon>
        <taxon>Pseudomonadati</taxon>
        <taxon>Campylobacterota</taxon>
        <taxon>Epsilonproteobacteria</taxon>
        <taxon>Campylobacterales</taxon>
        <taxon>Hydrogenimonadaceae</taxon>
        <taxon>Hydrogenimonas</taxon>
    </lineage>
</organism>
<accession>A0A1I5SK41</accession>
<feature type="domain" description="7TM-DISM receptor extracellular" evidence="4">
    <location>
        <begin position="36"/>
        <end position="148"/>
    </location>
</feature>
<feature type="chain" id="PRO_5011613191" evidence="2">
    <location>
        <begin position="19"/>
        <end position="264"/>
    </location>
</feature>
<dbReference type="RefSeq" id="WP_092913442.1">
    <property type="nucleotide sequence ID" value="NZ_FOXB01000034.1"/>
</dbReference>
<dbReference type="Pfam" id="PF07695">
    <property type="entry name" value="7TMR-DISM_7TM"/>
    <property type="match status" value="1"/>
</dbReference>
<dbReference type="InterPro" id="IPR011623">
    <property type="entry name" value="7TMR_DISM_rcpt_extracell_dom1"/>
</dbReference>
<dbReference type="Gene3D" id="2.60.40.2380">
    <property type="match status" value="1"/>
</dbReference>
<evidence type="ECO:0000313" key="5">
    <source>
        <dbReference type="EMBL" id="SFP71073.1"/>
    </source>
</evidence>
<protein>
    <submittedName>
        <fullName evidence="5">7TM diverse intracellular signalling</fullName>
    </submittedName>
</protein>
<evidence type="ECO:0000259" key="3">
    <source>
        <dbReference type="Pfam" id="PF07695"/>
    </source>
</evidence>
<sequence>MNLQFFVILLYCFTSLSASIIIDNNDYEINKFKLPYFYDETRSLKIDQIEKFDFDQKTNNQFTFGYLKGNLWFRFDITNNSNKDEIILHMTEPFFDEVNLFELIQNRWYKHQSGLHIDLNLRDMYDISAVFVLKIKPGTTKRYYVQTYAKFAQFGEFKIYTNRAFVTNYRLFINSLYIFFFGSLFMVIIFNLFLYIRLKEKIYLYYVSYIFFHTIFVIGFSGLTIYCGLSNLHYKIHLISIPFLIIFLILFETVQNFVSTSNSS</sequence>
<dbReference type="InterPro" id="IPR011622">
    <property type="entry name" value="7TMR_DISM_rcpt_extracell_dom2"/>
</dbReference>
<keyword evidence="1" id="KW-0472">Membrane</keyword>